<dbReference type="GeneID" id="110428748"/>
<sequence length="463" mass="50725">MDLTETGFLRITGESTEAQREEEERSKLFLQLKPYCLELLELSQNPKNHSSAIPALLRLLRSSPPGSLQPFFDYTLFPLLLLLDAAVNCRSSSKKVESNNTYIRVSDKVAEGVVECLEELCKKCHPGSVDQMVMILKKLTYAALLSPSEASEEFREGVIKCFRALLLSLHPCSNQSCLCKQSLDLPMLLETRDLQTPTGTLKHGLEQGECLLAFLQSEAASPAVGHWLSLLLKAADTEVTRGHRGSANLRIEAFLTLRVLVAKVGTADALAFFLPGVVSQFSKVLHLSKTIISGAAGSVEAIDQAIRALAEYLMIVLQDDANLSGLGMYIDTSVGHNSSNCKSTASFLEELRQLPSKAQSKTLMENINGEAANIVSLKTESGEKGSPDLGKGMGSLYVDRTKEWIEKTSEHVTKLLRAIFPYICVHQAKKVRHGLLSAIQGLLLKCNFTLEKSKVMFLVGSIL</sequence>
<dbReference type="SUPFAM" id="SSF48371">
    <property type="entry name" value="ARM repeat"/>
    <property type="match status" value="1"/>
</dbReference>
<dbReference type="RefSeq" id="XP_021300339.1">
    <property type="nucleotide sequence ID" value="XM_021444664.1"/>
</dbReference>
<evidence type="ECO:0000259" key="1">
    <source>
        <dbReference type="Pfam" id="PF24173"/>
    </source>
</evidence>
<dbReference type="InterPro" id="IPR057566">
    <property type="entry name" value="TPR_TTI1_N"/>
</dbReference>
<name>A0A6J1BQ00_9ROSI</name>
<dbReference type="Proteomes" id="UP000504621">
    <property type="component" value="Unplaced"/>
</dbReference>
<organism evidence="2 3">
    <name type="scientific">Herrania umbratica</name>
    <dbReference type="NCBI Taxonomy" id="108875"/>
    <lineage>
        <taxon>Eukaryota</taxon>
        <taxon>Viridiplantae</taxon>
        <taxon>Streptophyta</taxon>
        <taxon>Embryophyta</taxon>
        <taxon>Tracheophyta</taxon>
        <taxon>Spermatophyta</taxon>
        <taxon>Magnoliopsida</taxon>
        <taxon>eudicotyledons</taxon>
        <taxon>Gunneridae</taxon>
        <taxon>Pentapetalae</taxon>
        <taxon>rosids</taxon>
        <taxon>malvids</taxon>
        <taxon>Malvales</taxon>
        <taxon>Malvaceae</taxon>
        <taxon>Byttnerioideae</taxon>
        <taxon>Herrania</taxon>
    </lineage>
</organism>
<dbReference type="AlphaFoldDB" id="A0A6J1BQ00"/>
<dbReference type="OrthoDB" id="49511at2759"/>
<dbReference type="PANTHER" id="PTHR18460">
    <property type="entry name" value="TEL2 INTERACTING PROTEIN 1 TTI1 FAMILY MEMBER"/>
    <property type="match status" value="1"/>
</dbReference>
<reference evidence="3" key="1">
    <citation type="submission" date="2025-08" db="UniProtKB">
        <authorList>
            <consortium name="RefSeq"/>
        </authorList>
    </citation>
    <scope>IDENTIFICATION</scope>
    <source>
        <tissue evidence="3">Leaf</tissue>
    </source>
</reference>
<dbReference type="GO" id="GO:0005737">
    <property type="term" value="C:cytoplasm"/>
    <property type="evidence" value="ECO:0007669"/>
    <property type="project" value="TreeGrafter"/>
</dbReference>
<evidence type="ECO:0000313" key="3">
    <source>
        <dbReference type="RefSeq" id="XP_021300339.1"/>
    </source>
</evidence>
<evidence type="ECO:0000313" key="2">
    <source>
        <dbReference type="Proteomes" id="UP000504621"/>
    </source>
</evidence>
<proteinExistence type="predicted"/>
<feature type="domain" description="TTI1 N-terminal TPR" evidence="1">
    <location>
        <begin position="29"/>
        <end position="181"/>
    </location>
</feature>
<feature type="domain" description="TTI1 N-terminal TPR" evidence="1">
    <location>
        <begin position="212"/>
        <end position="458"/>
    </location>
</feature>
<dbReference type="InterPro" id="IPR052587">
    <property type="entry name" value="TELO2-interacting_protein_1"/>
</dbReference>
<keyword evidence="2" id="KW-1185">Reference proteome</keyword>
<protein>
    <submittedName>
        <fullName evidence="3">Uncharacterized protein LOC110428748</fullName>
    </submittedName>
</protein>
<accession>A0A6J1BQ00</accession>
<gene>
    <name evidence="3" type="primary">LOC110428748</name>
</gene>
<dbReference type="Pfam" id="PF24173">
    <property type="entry name" value="TPR_TTI1_N"/>
    <property type="match status" value="2"/>
</dbReference>
<dbReference type="InterPro" id="IPR016024">
    <property type="entry name" value="ARM-type_fold"/>
</dbReference>
<dbReference type="PANTHER" id="PTHR18460:SF3">
    <property type="entry name" value="TELO2-INTERACTING PROTEIN 1 HOMOLOG"/>
    <property type="match status" value="1"/>
</dbReference>